<reference evidence="1 2" key="1">
    <citation type="journal article" date="2019" name="Nat. Med.">
        <title>A library of human gut bacterial isolates paired with longitudinal multiomics data enables mechanistic microbiome research.</title>
        <authorList>
            <person name="Poyet M."/>
            <person name="Groussin M."/>
            <person name="Gibbons S.M."/>
            <person name="Avila-Pacheco J."/>
            <person name="Jiang X."/>
            <person name="Kearney S.M."/>
            <person name="Perrotta A.R."/>
            <person name="Berdy B."/>
            <person name="Zhao S."/>
            <person name="Lieberman T.D."/>
            <person name="Swanson P.K."/>
            <person name="Smith M."/>
            <person name="Roesemann S."/>
            <person name="Alexander J.E."/>
            <person name="Rich S.A."/>
            <person name="Livny J."/>
            <person name="Vlamakis H."/>
            <person name="Clish C."/>
            <person name="Bullock K."/>
            <person name="Deik A."/>
            <person name="Scott J."/>
            <person name="Pierce K.A."/>
            <person name="Xavier R.J."/>
            <person name="Alm E.J."/>
        </authorList>
    </citation>
    <scope>NUCLEOTIDE SEQUENCE [LARGE SCALE GENOMIC DNA]</scope>
    <source>
        <strain evidence="1 2">BIOML-A10</strain>
    </source>
</reference>
<proteinExistence type="predicted"/>
<comment type="caution">
    <text evidence="1">The sequence shown here is derived from an EMBL/GenBank/DDBJ whole genome shotgun (WGS) entry which is preliminary data.</text>
</comment>
<name>A0A7J4XLT3_9BACE</name>
<evidence type="ECO:0000313" key="1">
    <source>
        <dbReference type="EMBL" id="KAA3767919.1"/>
    </source>
</evidence>
<dbReference type="Proteomes" id="UP000422221">
    <property type="component" value="Unassembled WGS sequence"/>
</dbReference>
<gene>
    <name evidence="1" type="ORF">F3F73_05865</name>
</gene>
<dbReference type="AlphaFoldDB" id="A0A7J4XLT3"/>
<dbReference type="RefSeq" id="WP_130058422.1">
    <property type="nucleotide sequence ID" value="NZ_RCXT01000003.1"/>
</dbReference>
<dbReference type="EMBL" id="VWMK01000004">
    <property type="protein sequence ID" value="KAA3767919.1"/>
    <property type="molecule type" value="Genomic_DNA"/>
</dbReference>
<evidence type="ECO:0000313" key="2">
    <source>
        <dbReference type="Proteomes" id="UP000422221"/>
    </source>
</evidence>
<sequence length="237" mass="27218">MDKVKSLSELASVYETFKSLFYQIRETEYGIIFAWLWPGDTRKNPQHEWYKSALCLELINSMIEKLNSLAEEPIKVIDNGEEIYLERSVLGENLVYYCDDCKACHINPTYKLQDILRFEIKKAVTEHQPPSAIQLVAEKYRKQIGKEYIEGDNSKGELAQAASCYAMPEGLRILNDSSKLAGIPFQWPDSWYLQWWKPSPEDRIAELVTAGALILAEIDRLLGKDTKRLMNNTSVSS</sequence>
<accession>A0A7J4XLT3</accession>
<organism evidence="1 2">
    <name type="scientific">Bacteroides salyersiae</name>
    <dbReference type="NCBI Taxonomy" id="291644"/>
    <lineage>
        <taxon>Bacteria</taxon>
        <taxon>Pseudomonadati</taxon>
        <taxon>Bacteroidota</taxon>
        <taxon>Bacteroidia</taxon>
        <taxon>Bacteroidales</taxon>
        <taxon>Bacteroidaceae</taxon>
        <taxon>Bacteroides</taxon>
    </lineage>
</organism>
<protein>
    <submittedName>
        <fullName evidence="1">Uncharacterized protein</fullName>
    </submittedName>
</protein>